<accession>A0A8S1IX78</accession>
<feature type="region of interest" description="Disordered" evidence="1">
    <location>
        <begin position="66"/>
        <end position="165"/>
    </location>
</feature>
<dbReference type="EMBL" id="CAJHUC010001056">
    <property type="protein sequence ID" value="CAD7699565.1"/>
    <property type="molecule type" value="Genomic_DNA"/>
</dbReference>
<comment type="caution">
    <text evidence="2">The sequence shown here is derived from an EMBL/GenBank/DDBJ whole genome shotgun (WGS) entry which is preliminary data.</text>
</comment>
<gene>
    <name evidence="2" type="ORF">OSTQU699_LOCUS4924</name>
</gene>
<reference evidence="2" key="1">
    <citation type="submission" date="2020-12" db="EMBL/GenBank/DDBJ databases">
        <authorList>
            <person name="Iha C."/>
        </authorList>
    </citation>
    <scope>NUCLEOTIDE SEQUENCE</scope>
</reference>
<sequence>MPAIPSYREVGDRPRRCPPAADPPVAPGLAMRPSLLPRRPTPPASAPPVDMMRLLPLDLAEDKETWLCAPGRGPEVDSWPVDLGDDQLSSDASESVSSVSVECDEMERLDVGNDADGQHGGGFADHAGRARANPEPPPRSPPNRNPGPGQGGASSFRAGARDAGEWDGRHGEVEEVQLLFPIDCSSDDMVWLLGGAERRARGRAGSNVDVLFPAGCSDTDKDWLTRAGSLSEMDWLVPAGEAQKIAPQVSF</sequence>
<proteinExistence type="predicted"/>
<feature type="compositionally biased region" description="Pro residues" evidence="1">
    <location>
        <begin position="134"/>
        <end position="145"/>
    </location>
</feature>
<name>A0A8S1IX78_9CHLO</name>
<evidence type="ECO:0000313" key="2">
    <source>
        <dbReference type="EMBL" id="CAD7699565.1"/>
    </source>
</evidence>
<keyword evidence="3" id="KW-1185">Reference proteome</keyword>
<evidence type="ECO:0000313" key="3">
    <source>
        <dbReference type="Proteomes" id="UP000708148"/>
    </source>
</evidence>
<dbReference type="AlphaFoldDB" id="A0A8S1IX78"/>
<dbReference type="Proteomes" id="UP000708148">
    <property type="component" value="Unassembled WGS sequence"/>
</dbReference>
<feature type="compositionally biased region" description="Low complexity" evidence="1">
    <location>
        <begin position="89"/>
        <end position="101"/>
    </location>
</feature>
<feature type="region of interest" description="Disordered" evidence="1">
    <location>
        <begin position="1"/>
        <end position="50"/>
    </location>
</feature>
<protein>
    <submittedName>
        <fullName evidence="2">Uncharacterized protein</fullName>
    </submittedName>
</protein>
<evidence type="ECO:0000256" key="1">
    <source>
        <dbReference type="SAM" id="MobiDB-lite"/>
    </source>
</evidence>
<organism evidence="2 3">
    <name type="scientific">Ostreobium quekettii</name>
    <dbReference type="NCBI Taxonomy" id="121088"/>
    <lineage>
        <taxon>Eukaryota</taxon>
        <taxon>Viridiplantae</taxon>
        <taxon>Chlorophyta</taxon>
        <taxon>core chlorophytes</taxon>
        <taxon>Ulvophyceae</taxon>
        <taxon>TCBD clade</taxon>
        <taxon>Bryopsidales</taxon>
        <taxon>Ostreobineae</taxon>
        <taxon>Ostreobiaceae</taxon>
        <taxon>Ostreobium</taxon>
    </lineage>
</organism>